<dbReference type="PRINTS" id="PR00344">
    <property type="entry name" value="BCTRLSENSOR"/>
</dbReference>
<dbReference type="InterPro" id="IPR004358">
    <property type="entry name" value="Sig_transdc_His_kin-like_C"/>
</dbReference>
<name>I0K2T5_9BACT</name>
<dbReference type="EMBL" id="HE796683">
    <property type="protein sequence ID" value="CCG98438.1"/>
    <property type="molecule type" value="Genomic_DNA"/>
</dbReference>
<dbReference type="InterPro" id="IPR003661">
    <property type="entry name" value="HisK_dim/P_dom"/>
</dbReference>
<dbReference type="PANTHER" id="PTHR43711:SF1">
    <property type="entry name" value="HISTIDINE KINASE 1"/>
    <property type="match status" value="1"/>
</dbReference>
<evidence type="ECO:0000256" key="1">
    <source>
        <dbReference type="ARBA" id="ARBA00000085"/>
    </source>
</evidence>
<dbReference type="GO" id="GO:0000155">
    <property type="term" value="F:phosphorelay sensor kinase activity"/>
    <property type="evidence" value="ECO:0007669"/>
    <property type="project" value="InterPro"/>
</dbReference>
<reference evidence="8 9" key="1">
    <citation type="journal article" date="2012" name="J. Bacteriol.">
        <title>Genome Sequence of Fibrella aestuarina BUZ 2T, a Filamentous Marine Bacterium.</title>
        <authorList>
            <person name="Filippini M."/>
            <person name="Qi W."/>
            <person name="Blom J."/>
            <person name="Goesmann A."/>
            <person name="Smits T.H."/>
            <person name="Bagheri H.C."/>
        </authorList>
    </citation>
    <scope>NUCLEOTIDE SEQUENCE [LARGE SCALE GENOMIC DNA]</scope>
    <source>
        <strain evidence="9">BUZ 2T</strain>
    </source>
</reference>
<keyword evidence="3" id="KW-0597">Phosphoprotein</keyword>
<dbReference type="STRING" id="1166018.FAES_0426"/>
<dbReference type="SMART" id="SM00387">
    <property type="entry name" value="HATPase_c"/>
    <property type="match status" value="1"/>
</dbReference>
<accession>I0K2T5</accession>
<dbReference type="eggNOG" id="COG2205">
    <property type="taxonomic scope" value="Bacteria"/>
</dbReference>
<dbReference type="InterPro" id="IPR036890">
    <property type="entry name" value="HATPase_C_sf"/>
</dbReference>
<dbReference type="InterPro" id="IPR050736">
    <property type="entry name" value="Sensor_HK_Regulatory"/>
</dbReference>
<dbReference type="HOGENOM" id="CLU_634467_0_0_10"/>
<dbReference type="Pfam" id="PF02518">
    <property type="entry name" value="HATPase_c"/>
    <property type="match status" value="1"/>
</dbReference>
<proteinExistence type="predicted"/>
<keyword evidence="5 8" id="KW-0418">Kinase</keyword>
<dbReference type="Gene3D" id="1.10.287.130">
    <property type="match status" value="1"/>
</dbReference>
<feature type="domain" description="Histidine kinase" evidence="7">
    <location>
        <begin position="183"/>
        <end position="424"/>
    </location>
</feature>
<dbReference type="AlphaFoldDB" id="I0K2T5"/>
<dbReference type="PROSITE" id="PS50109">
    <property type="entry name" value="HIS_KIN"/>
    <property type="match status" value="1"/>
</dbReference>
<sequence>MIQRPISTDAQLSQLATFLFSRREAILTNWHTTCASDSNLKVVAGLTREEFTDQIPVMLTVLDKRLRNEQDSVLPYQVAREHGLHRWHKGYALHELLNELAHLHQSLLSELGTFWHHQPNIDHDVLLIAHQRIGALIHEAIGGSIAQYDEFQKAEATERALNLQRALDNVNELGRKRSAMLRIASHDLRSSFSVIQGAASLLDMPDNTEQERSEMLQILNRNFPRLASMLTELMDLARLEAGRENINVKPFDVAETMRGLIESAQPLAQERNLFLKGDGPAHLPVMGDATKVYRIAQNLLTNALKNTQEGQVSVSWSNENQFRWMLSVQDTGPGLSSGATMWLSDQLRPTVDSVALFNENTPEKTQPTPAPSADEVVTEGIRSGGEGIGLYIVKRLCELLNASLDVETRLGAGTLIRVRFPIHPTA</sequence>
<dbReference type="CDD" id="cd00082">
    <property type="entry name" value="HisKA"/>
    <property type="match status" value="1"/>
</dbReference>
<evidence type="ECO:0000256" key="6">
    <source>
        <dbReference type="ARBA" id="ARBA00023012"/>
    </source>
</evidence>
<dbReference type="Pfam" id="PF00512">
    <property type="entry name" value="HisKA"/>
    <property type="match status" value="1"/>
</dbReference>
<keyword evidence="6" id="KW-0902">Two-component regulatory system</keyword>
<dbReference type="SUPFAM" id="SSF47384">
    <property type="entry name" value="Homodimeric domain of signal transducing histidine kinase"/>
    <property type="match status" value="1"/>
</dbReference>
<dbReference type="SUPFAM" id="SSF55874">
    <property type="entry name" value="ATPase domain of HSP90 chaperone/DNA topoisomerase II/histidine kinase"/>
    <property type="match status" value="1"/>
</dbReference>
<dbReference type="InterPro" id="IPR036097">
    <property type="entry name" value="HisK_dim/P_sf"/>
</dbReference>
<comment type="catalytic activity">
    <reaction evidence="1">
        <text>ATP + protein L-histidine = ADP + protein N-phospho-L-histidine.</text>
        <dbReference type="EC" id="2.7.13.3"/>
    </reaction>
</comment>
<protein>
    <recommendedName>
        <fullName evidence="2">histidine kinase</fullName>
        <ecNumber evidence="2">2.7.13.3</ecNumber>
    </recommendedName>
</protein>
<dbReference type="SMART" id="SM00388">
    <property type="entry name" value="HisKA"/>
    <property type="match status" value="1"/>
</dbReference>
<dbReference type="EC" id="2.7.13.3" evidence="2"/>
<dbReference type="OrthoDB" id="9764438at2"/>
<evidence type="ECO:0000259" key="7">
    <source>
        <dbReference type="PROSITE" id="PS50109"/>
    </source>
</evidence>
<evidence type="ECO:0000256" key="4">
    <source>
        <dbReference type="ARBA" id="ARBA00022679"/>
    </source>
</evidence>
<evidence type="ECO:0000313" key="8">
    <source>
        <dbReference type="EMBL" id="CCG98438.1"/>
    </source>
</evidence>
<evidence type="ECO:0000313" key="9">
    <source>
        <dbReference type="Proteomes" id="UP000011058"/>
    </source>
</evidence>
<keyword evidence="4 8" id="KW-0808">Transferase</keyword>
<dbReference type="KEGG" id="fae:FAES_0426"/>
<evidence type="ECO:0000256" key="5">
    <source>
        <dbReference type="ARBA" id="ARBA00022777"/>
    </source>
</evidence>
<gene>
    <name evidence="8" type="ORF">FAES_0426</name>
</gene>
<dbReference type="InterPro" id="IPR003594">
    <property type="entry name" value="HATPase_dom"/>
</dbReference>
<evidence type="ECO:0000256" key="2">
    <source>
        <dbReference type="ARBA" id="ARBA00012438"/>
    </source>
</evidence>
<keyword evidence="9" id="KW-1185">Reference proteome</keyword>
<dbReference type="InterPro" id="IPR005467">
    <property type="entry name" value="His_kinase_dom"/>
</dbReference>
<organism evidence="8 9">
    <name type="scientific">Fibrella aestuarina BUZ 2</name>
    <dbReference type="NCBI Taxonomy" id="1166018"/>
    <lineage>
        <taxon>Bacteria</taxon>
        <taxon>Pseudomonadati</taxon>
        <taxon>Bacteroidota</taxon>
        <taxon>Cytophagia</taxon>
        <taxon>Cytophagales</taxon>
        <taxon>Spirosomataceae</taxon>
        <taxon>Fibrella</taxon>
    </lineage>
</organism>
<evidence type="ECO:0000256" key="3">
    <source>
        <dbReference type="ARBA" id="ARBA00022553"/>
    </source>
</evidence>
<dbReference type="PANTHER" id="PTHR43711">
    <property type="entry name" value="TWO-COMPONENT HISTIDINE KINASE"/>
    <property type="match status" value="1"/>
</dbReference>
<dbReference type="Proteomes" id="UP000011058">
    <property type="component" value="Chromosome"/>
</dbReference>
<dbReference type="Gene3D" id="3.30.565.10">
    <property type="entry name" value="Histidine kinase-like ATPase, C-terminal domain"/>
    <property type="match status" value="1"/>
</dbReference>
<dbReference type="RefSeq" id="WP_015329538.1">
    <property type="nucleotide sequence ID" value="NC_020054.1"/>
</dbReference>